<feature type="region of interest" description="Disordered" evidence="9">
    <location>
        <begin position="284"/>
        <end position="324"/>
    </location>
</feature>
<dbReference type="FunFam" id="3.30.1370.10:FF:000011">
    <property type="entry name" value="KRR1 small subunit processome component"/>
    <property type="match status" value="1"/>
</dbReference>
<dbReference type="Pfam" id="PF17903">
    <property type="entry name" value="KH_KRR1_1st"/>
    <property type="match status" value="1"/>
</dbReference>
<dbReference type="Proteomes" id="UP000045706">
    <property type="component" value="Unassembled WGS sequence"/>
</dbReference>
<reference evidence="14" key="1">
    <citation type="submission" date="2015-05" db="EMBL/GenBank/DDBJ databases">
        <authorList>
            <person name="Fogelqvist Johan"/>
        </authorList>
    </citation>
    <scope>NUCLEOTIDE SEQUENCE [LARGE SCALE GENOMIC DNA]</scope>
</reference>
<evidence type="ECO:0000256" key="7">
    <source>
        <dbReference type="ARBA" id="ARBA00023274"/>
    </source>
</evidence>
<evidence type="ECO:0000313" key="14">
    <source>
        <dbReference type="Proteomes" id="UP000045706"/>
    </source>
</evidence>
<dbReference type="AlphaFoldDB" id="A0A0G4L1F5"/>
<feature type="compositionally biased region" description="Basic and acidic residues" evidence="9">
    <location>
        <begin position="284"/>
        <end position="315"/>
    </location>
</feature>
<keyword evidence="10" id="KW-0472">Membrane</keyword>
<evidence type="ECO:0000256" key="10">
    <source>
        <dbReference type="SAM" id="Phobius"/>
    </source>
</evidence>
<dbReference type="GO" id="GO:0032040">
    <property type="term" value="C:small-subunit processome"/>
    <property type="evidence" value="ECO:0007669"/>
    <property type="project" value="TreeGrafter"/>
</dbReference>
<organism evidence="13 14">
    <name type="scientific">Verticillium longisporum</name>
    <name type="common">Verticillium dahliae var. longisporum</name>
    <dbReference type="NCBI Taxonomy" id="100787"/>
    <lineage>
        <taxon>Eukaryota</taxon>
        <taxon>Fungi</taxon>
        <taxon>Dikarya</taxon>
        <taxon>Ascomycota</taxon>
        <taxon>Pezizomycotina</taxon>
        <taxon>Sordariomycetes</taxon>
        <taxon>Hypocreomycetidae</taxon>
        <taxon>Glomerellales</taxon>
        <taxon>Plectosphaerellaceae</taxon>
        <taxon>Verticillium</taxon>
    </lineage>
</organism>
<dbReference type="InterPro" id="IPR048549">
    <property type="entry name" value="KRR1-like_KH2_euk"/>
</dbReference>
<dbReference type="PANTHER" id="PTHR12581">
    <property type="entry name" value="HIV-1 REV BINDING PROTEIN 2, 3"/>
    <property type="match status" value="1"/>
</dbReference>
<dbReference type="SUPFAM" id="SSF54791">
    <property type="entry name" value="Eukaryotic type KH-domain (KH-domain type I)"/>
    <property type="match status" value="1"/>
</dbReference>
<dbReference type="GO" id="GO:0003723">
    <property type="term" value="F:RNA binding"/>
    <property type="evidence" value="ECO:0007669"/>
    <property type="project" value="UniProtKB-KW"/>
</dbReference>
<evidence type="ECO:0000256" key="5">
    <source>
        <dbReference type="ARBA" id="ARBA00022884"/>
    </source>
</evidence>
<keyword evidence="10" id="KW-1133">Transmembrane helix</keyword>
<dbReference type="CDD" id="cd22394">
    <property type="entry name" value="KH-I_KRR1_rpt2"/>
    <property type="match status" value="1"/>
</dbReference>
<protein>
    <recommendedName>
        <fullName evidence="8">KRR-R motif-containing protein 1</fullName>
    </recommendedName>
</protein>
<proteinExistence type="inferred from homology"/>
<comment type="similarity">
    <text evidence="2">Belongs to the KRR1 family.</text>
</comment>
<dbReference type="GO" id="GO:0006364">
    <property type="term" value="P:rRNA processing"/>
    <property type="evidence" value="ECO:0007669"/>
    <property type="project" value="UniProtKB-KW"/>
</dbReference>
<keyword evidence="6" id="KW-0539">Nucleus</keyword>
<feature type="domain" description="KRR1 small subunit processome component first KH" evidence="11">
    <location>
        <begin position="88"/>
        <end position="122"/>
    </location>
</feature>
<feature type="region of interest" description="Disordered" evidence="9">
    <location>
        <begin position="237"/>
        <end position="267"/>
    </location>
</feature>
<dbReference type="EMBL" id="CVQI01006446">
    <property type="protein sequence ID" value="CRK15878.1"/>
    <property type="molecule type" value="Genomic_DNA"/>
</dbReference>
<sequence length="324" mass="36133">MATTALSGVAFGAGLAAAGVYHPVVITSQLRFENWHMIQAFLAAAASSSIAVLLLDRLGYYHPKPRSASRLGLFGPYDGNILGGALQARKTYDPAAVLNARDLIKLLARSVPAPQAVKILEDGVACDIIKIRNLVGNKDRFVKRRQRLLGPNGSTLKALELLTETYILVHGNTVSAMGPYKGLKEVRRIAIQTMDNIHPIYAIKQLMIKRELAKDPELANESWDRFLPDFGKKTLSHRRVPHKVSDKSKKVYTPFPPAPEKSKVDKQIESGEYFLGKEAKARAVAQERVESQKQKKEEKLQKREREYVAPEEGEKKKKRKKSEA</sequence>
<feature type="transmembrane region" description="Helical" evidence="10">
    <location>
        <begin position="34"/>
        <end position="55"/>
    </location>
</feature>
<dbReference type="InterPro" id="IPR024166">
    <property type="entry name" value="rRNA_assembly_KRR1"/>
</dbReference>
<dbReference type="PANTHER" id="PTHR12581:SF0">
    <property type="entry name" value="KRR1 SMALL SUBUNIT PROCESSOME COMPONENT HOMOLOG"/>
    <property type="match status" value="1"/>
</dbReference>
<evidence type="ECO:0000259" key="12">
    <source>
        <dbReference type="Pfam" id="PF21800"/>
    </source>
</evidence>
<dbReference type="InterPro" id="IPR041174">
    <property type="entry name" value="KRR1-like_KH1"/>
</dbReference>
<evidence type="ECO:0000256" key="6">
    <source>
        <dbReference type="ARBA" id="ARBA00023242"/>
    </source>
</evidence>
<evidence type="ECO:0000313" key="13">
    <source>
        <dbReference type="EMBL" id="CRK15878.1"/>
    </source>
</evidence>
<keyword evidence="10" id="KW-0812">Transmembrane</keyword>
<keyword evidence="4" id="KW-0698">rRNA processing</keyword>
<dbReference type="InterPro" id="IPR036612">
    <property type="entry name" value="KH_dom_type_1_sf"/>
</dbReference>
<dbReference type="Gene3D" id="3.30.1370.10">
    <property type="entry name" value="K Homology domain, type 1"/>
    <property type="match status" value="2"/>
</dbReference>
<gene>
    <name evidence="13" type="ORF">BN1723_010833</name>
</gene>
<keyword evidence="7" id="KW-0687">Ribonucleoprotein</keyword>
<comment type="subcellular location">
    <subcellularLocation>
        <location evidence="1">Nucleus</location>
        <location evidence="1">Nucleolus</location>
    </subcellularLocation>
</comment>
<dbReference type="InterPro" id="IPR048548">
    <property type="entry name" value="KRR1-like_KH2"/>
</dbReference>
<evidence type="ECO:0000256" key="1">
    <source>
        <dbReference type="ARBA" id="ARBA00004604"/>
    </source>
</evidence>
<evidence type="ECO:0000256" key="4">
    <source>
        <dbReference type="ARBA" id="ARBA00022552"/>
    </source>
</evidence>
<evidence type="ECO:0000256" key="3">
    <source>
        <dbReference type="ARBA" id="ARBA00022517"/>
    </source>
</evidence>
<accession>A0A0G4L1F5</accession>
<evidence type="ECO:0000259" key="11">
    <source>
        <dbReference type="Pfam" id="PF17903"/>
    </source>
</evidence>
<keyword evidence="3" id="KW-0690">Ribosome biogenesis</keyword>
<feature type="domain" description="KRR1 small subunit processome component second KH" evidence="12">
    <location>
        <begin position="124"/>
        <end position="214"/>
    </location>
</feature>
<dbReference type="Pfam" id="PF21800">
    <property type="entry name" value="KH_KRR1_2nd"/>
    <property type="match status" value="1"/>
</dbReference>
<name>A0A0G4L1F5_VERLO</name>
<evidence type="ECO:0000256" key="2">
    <source>
        <dbReference type="ARBA" id="ARBA00009344"/>
    </source>
</evidence>
<evidence type="ECO:0000256" key="8">
    <source>
        <dbReference type="ARBA" id="ARBA00032993"/>
    </source>
</evidence>
<keyword evidence="5" id="KW-0694">RNA-binding</keyword>
<evidence type="ECO:0000256" key="9">
    <source>
        <dbReference type="SAM" id="MobiDB-lite"/>
    </source>
</evidence>